<proteinExistence type="predicted"/>
<accession>A0A9X0BFR3</accession>
<reference evidence="2" key="2">
    <citation type="journal article" date="2023" name="IMA Fungus">
        <title>Comparative genomic study of the Penicillium genus elucidates a diverse pangenome and 15 lateral gene transfer events.</title>
        <authorList>
            <person name="Petersen C."/>
            <person name="Sorensen T."/>
            <person name="Nielsen M.R."/>
            <person name="Sondergaard T.E."/>
            <person name="Sorensen J.L."/>
            <person name="Fitzpatrick D.A."/>
            <person name="Frisvad J.C."/>
            <person name="Nielsen K.L."/>
        </authorList>
    </citation>
    <scope>NUCLEOTIDE SEQUENCE</scope>
    <source>
        <strain evidence="2">IBT 17660</strain>
    </source>
</reference>
<feature type="region of interest" description="Disordered" evidence="1">
    <location>
        <begin position="1"/>
        <end position="30"/>
    </location>
</feature>
<dbReference type="AlphaFoldDB" id="A0A9X0BFR3"/>
<comment type="caution">
    <text evidence="2">The sequence shown here is derived from an EMBL/GenBank/DDBJ whole genome shotgun (WGS) entry which is preliminary data.</text>
</comment>
<dbReference type="Proteomes" id="UP001147760">
    <property type="component" value="Unassembled WGS sequence"/>
</dbReference>
<gene>
    <name evidence="2" type="ORF">N7530_012772</name>
</gene>
<sequence>MPLADEQGDREALASENNLPAPSWNKHTRINDVRAEQKQHSYQRFYKALTAHLVAVDTLWLTRAQVYATSKHCDEAFDLVWMKWTDNPGGPLKEKIDLVEVVDFIWGFLGRKCFPVSSVPAWLEGEGEETLQEYLDDTDNETSKWLFFVGRVMQYLRPPRIIELLFSMWGFRGDQGLDRPTYLRHLEFSDVFEGTIEGEDRWVSAGTWFPVTAVEIDVENGLYCMEDGASLVTRWNRYGRVIWPLDARSKVLFRNESAQELVERIARRI</sequence>
<dbReference type="OrthoDB" id="5384804at2759"/>
<organism evidence="2 3">
    <name type="scientific">Penicillium desertorum</name>
    <dbReference type="NCBI Taxonomy" id="1303715"/>
    <lineage>
        <taxon>Eukaryota</taxon>
        <taxon>Fungi</taxon>
        <taxon>Dikarya</taxon>
        <taxon>Ascomycota</taxon>
        <taxon>Pezizomycotina</taxon>
        <taxon>Eurotiomycetes</taxon>
        <taxon>Eurotiomycetidae</taxon>
        <taxon>Eurotiales</taxon>
        <taxon>Aspergillaceae</taxon>
        <taxon>Penicillium</taxon>
    </lineage>
</organism>
<evidence type="ECO:0000313" key="2">
    <source>
        <dbReference type="EMBL" id="KAJ5455003.1"/>
    </source>
</evidence>
<name>A0A9X0BFR3_9EURO</name>
<dbReference type="EMBL" id="JAPWDO010000010">
    <property type="protein sequence ID" value="KAJ5455003.1"/>
    <property type="molecule type" value="Genomic_DNA"/>
</dbReference>
<keyword evidence="3" id="KW-1185">Reference proteome</keyword>
<evidence type="ECO:0000256" key="1">
    <source>
        <dbReference type="SAM" id="MobiDB-lite"/>
    </source>
</evidence>
<evidence type="ECO:0000313" key="3">
    <source>
        <dbReference type="Proteomes" id="UP001147760"/>
    </source>
</evidence>
<reference evidence="2" key="1">
    <citation type="submission" date="2022-12" db="EMBL/GenBank/DDBJ databases">
        <authorList>
            <person name="Petersen C."/>
        </authorList>
    </citation>
    <scope>NUCLEOTIDE SEQUENCE</scope>
    <source>
        <strain evidence="2">IBT 17660</strain>
    </source>
</reference>
<protein>
    <submittedName>
        <fullName evidence="2">Uncharacterized protein</fullName>
    </submittedName>
</protein>